<sequence length="167" mass="18268">MDDTITTSPDLDIAGADLVRATERYLAAQSSEPAQARLPRGLWRVLPDRLLSLHPARRGEAVARLRITPADHLALTAAVLEQWGWAQTGTRLRTVGGRRCILGAQRVVFHLGYGTEDTATTAGTYINAVLRAHGIPDPYPRWNEHPHVTPTHALTLLRTAATEATRA</sequence>
<name>A0ABS7Q8U0_9ACTN</name>
<keyword evidence="2" id="KW-1185">Reference proteome</keyword>
<protein>
    <submittedName>
        <fullName evidence="1">Uncharacterized protein</fullName>
    </submittedName>
</protein>
<dbReference type="Pfam" id="PF19698">
    <property type="entry name" value="DUF6197"/>
    <property type="match status" value="1"/>
</dbReference>
<dbReference type="RefSeq" id="WP_222963734.1">
    <property type="nucleotide sequence ID" value="NZ_JAINZZ010000021.1"/>
</dbReference>
<organism evidence="1 2">
    <name type="scientific">Actinacidiphila acidipaludis</name>
    <dbReference type="NCBI Taxonomy" id="2873382"/>
    <lineage>
        <taxon>Bacteria</taxon>
        <taxon>Bacillati</taxon>
        <taxon>Actinomycetota</taxon>
        <taxon>Actinomycetes</taxon>
        <taxon>Kitasatosporales</taxon>
        <taxon>Streptomycetaceae</taxon>
        <taxon>Actinacidiphila</taxon>
    </lineage>
</organism>
<accession>A0ABS7Q8U0</accession>
<proteinExistence type="predicted"/>
<evidence type="ECO:0000313" key="1">
    <source>
        <dbReference type="EMBL" id="MBY8879578.1"/>
    </source>
</evidence>
<dbReference type="InterPro" id="IPR045677">
    <property type="entry name" value="DUF6197"/>
</dbReference>
<gene>
    <name evidence="1" type="ORF">K7862_18320</name>
</gene>
<reference evidence="1 2" key="1">
    <citation type="submission" date="2021-08" db="EMBL/GenBank/DDBJ databases">
        <title>WGS of actinomycetes from Thailand.</title>
        <authorList>
            <person name="Thawai C."/>
        </authorList>
    </citation>
    <scope>NUCLEOTIDE SEQUENCE [LARGE SCALE GENOMIC DNA]</scope>
    <source>
        <strain evidence="1 2">PLK6-54</strain>
    </source>
</reference>
<comment type="caution">
    <text evidence="1">The sequence shown here is derived from an EMBL/GenBank/DDBJ whole genome shotgun (WGS) entry which is preliminary data.</text>
</comment>
<evidence type="ECO:0000313" key="2">
    <source>
        <dbReference type="Proteomes" id="UP000778578"/>
    </source>
</evidence>
<dbReference type="EMBL" id="JAINZZ010000021">
    <property type="protein sequence ID" value="MBY8879578.1"/>
    <property type="molecule type" value="Genomic_DNA"/>
</dbReference>
<dbReference type="Proteomes" id="UP000778578">
    <property type="component" value="Unassembled WGS sequence"/>
</dbReference>